<dbReference type="AlphaFoldDB" id="A0A830BQ97"/>
<keyword evidence="5" id="KW-1185">Reference proteome</keyword>
<feature type="compositionally biased region" description="Basic and acidic residues" evidence="2">
    <location>
        <begin position="1"/>
        <end position="13"/>
    </location>
</feature>
<dbReference type="PANTHER" id="PTHR46086:SF17">
    <property type="entry name" value="ALPHA_BETA-HYDROLASES SUPERFAMILY PROTEIN"/>
    <property type="match status" value="1"/>
</dbReference>
<reference evidence="4" key="1">
    <citation type="submission" date="2020-07" db="EMBL/GenBank/DDBJ databases">
        <title>Ethylene signaling mediates host invasion by parasitic plants.</title>
        <authorList>
            <person name="Yoshida S."/>
        </authorList>
    </citation>
    <scope>NUCLEOTIDE SEQUENCE</scope>
    <source>
        <strain evidence="4">Okayama</strain>
    </source>
</reference>
<name>A0A830BQ97_9LAMI</name>
<evidence type="ECO:0000256" key="2">
    <source>
        <dbReference type="SAM" id="MobiDB-lite"/>
    </source>
</evidence>
<dbReference type="OrthoDB" id="438440at2759"/>
<feature type="region of interest" description="Disordered" evidence="2">
    <location>
        <begin position="1"/>
        <end position="23"/>
    </location>
</feature>
<dbReference type="EMBL" id="BMAC01000165">
    <property type="protein sequence ID" value="GFP88232.1"/>
    <property type="molecule type" value="Genomic_DNA"/>
</dbReference>
<dbReference type="CDD" id="cd00519">
    <property type="entry name" value="Lipase_3"/>
    <property type="match status" value="1"/>
</dbReference>
<evidence type="ECO:0000313" key="5">
    <source>
        <dbReference type="Proteomes" id="UP000653305"/>
    </source>
</evidence>
<dbReference type="Gene3D" id="3.40.50.1820">
    <property type="entry name" value="alpha/beta hydrolase"/>
    <property type="match status" value="1"/>
</dbReference>
<accession>A0A830BQ97</accession>
<dbReference type="InterPro" id="IPR002921">
    <property type="entry name" value="Fungal_lipase-type"/>
</dbReference>
<dbReference type="GO" id="GO:0004806">
    <property type="term" value="F:triacylglycerol lipase activity"/>
    <property type="evidence" value="ECO:0007669"/>
    <property type="project" value="InterPro"/>
</dbReference>
<organism evidence="4 5">
    <name type="scientific">Phtheirospermum japonicum</name>
    <dbReference type="NCBI Taxonomy" id="374723"/>
    <lineage>
        <taxon>Eukaryota</taxon>
        <taxon>Viridiplantae</taxon>
        <taxon>Streptophyta</taxon>
        <taxon>Embryophyta</taxon>
        <taxon>Tracheophyta</taxon>
        <taxon>Spermatophyta</taxon>
        <taxon>Magnoliopsida</taxon>
        <taxon>eudicotyledons</taxon>
        <taxon>Gunneridae</taxon>
        <taxon>Pentapetalae</taxon>
        <taxon>asterids</taxon>
        <taxon>lamiids</taxon>
        <taxon>Lamiales</taxon>
        <taxon>Orobanchaceae</taxon>
        <taxon>Orobanchaceae incertae sedis</taxon>
        <taxon>Phtheirospermum</taxon>
    </lineage>
</organism>
<proteinExistence type="predicted"/>
<keyword evidence="1" id="KW-0378">Hydrolase</keyword>
<dbReference type="Proteomes" id="UP000653305">
    <property type="component" value="Unassembled WGS sequence"/>
</dbReference>
<dbReference type="GO" id="GO:0006629">
    <property type="term" value="P:lipid metabolic process"/>
    <property type="evidence" value="ECO:0007669"/>
    <property type="project" value="InterPro"/>
</dbReference>
<evidence type="ECO:0000256" key="1">
    <source>
        <dbReference type="ARBA" id="ARBA00022801"/>
    </source>
</evidence>
<dbReference type="SUPFAM" id="SSF53474">
    <property type="entry name" value="alpha/beta-Hydrolases"/>
    <property type="match status" value="1"/>
</dbReference>
<dbReference type="InterPro" id="IPR044819">
    <property type="entry name" value="OBL-like"/>
</dbReference>
<feature type="domain" description="Fungal lipase-type" evidence="3">
    <location>
        <begin position="143"/>
        <end position="302"/>
    </location>
</feature>
<dbReference type="Pfam" id="PF01764">
    <property type="entry name" value="Lipase_3"/>
    <property type="match status" value="1"/>
</dbReference>
<dbReference type="InterPro" id="IPR029058">
    <property type="entry name" value="AB_hydrolase_fold"/>
</dbReference>
<sequence length="401" mass="46549">MNLPRYNDERRWTEQSNQHPGERELGRQLSKILIANYMMREARKVVVPTKESASFISTIGHLDNRVDLDKNIKPECNNKYFASLSAMASKLAYENKEFIRVTVEERWKMELLGAYNFWDERYGGYTTQAFTFRDKNAYPDTIFVAFRGTEIFSALDWITDIDIQWYKSPDTKGNIHAGFIKALGLKSDTAWPTNTNTDDQHRDAYDTILKDLKSHFETNHRTKFVLTGHSLGGALAVLFPAVLAMHNEIAVLERLEAVYTFGQPRVGDEEFGRFMKEHFERYGVGYYRFVYSHDIVPRLPYDDSVMMFKHFGACLYINSLYEAKVVEEEPFKNYFDWGAVVTQQVDALWELVRSFLLPRMFGPEYNEGLLLKMFRMIGLLCPGLPAHGPQDYINATRLATY</sequence>
<comment type="caution">
    <text evidence="4">The sequence shown here is derived from an EMBL/GenBank/DDBJ whole genome shotgun (WGS) entry which is preliminary data.</text>
</comment>
<protein>
    <submittedName>
        <fullName evidence="4">Lipase</fullName>
    </submittedName>
</protein>
<gene>
    <name evidence="4" type="ORF">PHJA_000966900</name>
</gene>
<evidence type="ECO:0000259" key="3">
    <source>
        <dbReference type="Pfam" id="PF01764"/>
    </source>
</evidence>
<evidence type="ECO:0000313" key="4">
    <source>
        <dbReference type="EMBL" id="GFP88232.1"/>
    </source>
</evidence>
<dbReference type="PANTHER" id="PTHR46086">
    <property type="entry name" value="ALPHA/BETA-HYDROLASES SUPERFAMILY PROTEIN"/>
    <property type="match status" value="1"/>
</dbReference>